<dbReference type="GO" id="GO:0005739">
    <property type="term" value="C:mitochondrion"/>
    <property type="evidence" value="ECO:0007669"/>
    <property type="project" value="UniProtKB-SubCell"/>
</dbReference>
<feature type="compositionally biased region" description="Basic and acidic residues" evidence="6">
    <location>
        <begin position="118"/>
        <end position="136"/>
    </location>
</feature>
<comment type="similarity">
    <text evidence="2">Belongs to the Iojap/RsfS family.</text>
</comment>
<proteinExistence type="inferred from homology"/>
<evidence type="ECO:0000256" key="6">
    <source>
        <dbReference type="SAM" id="MobiDB-lite"/>
    </source>
</evidence>
<dbReference type="Gene3D" id="3.30.460.10">
    <property type="entry name" value="Beta Polymerase, domain 2"/>
    <property type="match status" value="1"/>
</dbReference>
<evidence type="ECO:0000256" key="5">
    <source>
        <dbReference type="ARBA" id="ARBA00073331"/>
    </source>
</evidence>
<dbReference type="PANTHER" id="PTHR21043:SF0">
    <property type="entry name" value="MITOCHONDRIAL ASSEMBLY OF RIBOSOMAL LARGE SUBUNIT PROTEIN 1"/>
    <property type="match status" value="1"/>
</dbReference>
<dbReference type="GO" id="GO:0017148">
    <property type="term" value="P:negative regulation of translation"/>
    <property type="evidence" value="ECO:0007669"/>
    <property type="project" value="TreeGrafter"/>
</dbReference>
<dbReference type="InterPro" id="IPR004394">
    <property type="entry name" value="Iojap/RsfS/C7orf30"/>
</dbReference>
<evidence type="ECO:0000256" key="4">
    <source>
        <dbReference type="ARBA" id="ARBA00053669"/>
    </source>
</evidence>
<dbReference type="GO" id="GO:0090071">
    <property type="term" value="P:negative regulation of ribosome biogenesis"/>
    <property type="evidence" value="ECO:0007669"/>
    <property type="project" value="TreeGrafter"/>
</dbReference>
<sequence>MRFGLAGYVQAEIRINYDFIRIIFAPYVFTFFRSSQYKSNRFMLTVLQPIYPGKKEVVISRGIHLYSCKNQCKNVEKDYANDPEVKKWLNEIGADFERESNDENNKPNTQTNQVEVAKGIKNEKENELQSKKRTERKVPAAVNPWSQFTSTKFNKLDSSTSKIIYDFNEEQLRREAGIEDEEIEPPEQMLLHRGVTGVYDVEELVELLREENAKDVVTIQMPQHLNYVDHMVIVSCKSKRHINSLAEVTRQIYNKKKYKKDKPTIVEGKESEWIAMDLGNIALHIMSPELREEYDLESLWTVGPEFDEKSQQSLQESLDPFSLDQSLTNIHMHESNANPNITVT</sequence>
<dbReference type="AlphaFoldDB" id="A0AAV2RIL3"/>
<organism evidence="7 8">
    <name type="scientific">Meganyctiphanes norvegica</name>
    <name type="common">Northern krill</name>
    <name type="synonym">Thysanopoda norvegica</name>
    <dbReference type="NCBI Taxonomy" id="48144"/>
    <lineage>
        <taxon>Eukaryota</taxon>
        <taxon>Metazoa</taxon>
        <taxon>Ecdysozoa</taxon>
        <taxon>Arthropoda</taxon>
        <taxon>Crustacea</taxon>
        <taxon>Multicrustacea</taxon>
        <taxon>Malacostraca</taxon>
        <taxon>Eumalacostraca</taxon>
        <taxon>Eucarida</taxon>
        <taxon>Euphausiacea</taxon>
        <taxon>Euphausiidae</taxon>
        <taxon>Meganyctiphanes</taxon>
    </lineage>
</organism>
<dbReference type="SUPFAM" id="SSF81301">
    <property type="entry name" value="Nucleotidyltransferase"/>
    <property type="match status" value="1"/>
</dbReference>
<feature type="region of interest" description="Disordered" evidence="6">
    <location>
        <begin position="97"/>
        <end position="136"/>
    </location>
</feature>
<evidence type="ECO:0000256" key="2">
    <source>
        <dbReference type="ARBA" id="ARBA00010574"/>
    </source>
</evidence>
<protein>
    <recommendedName>
        <fullName evidence="5">Mitochondrial assembly of ribosomal large subunit protein 1</fullName>
    </recommendedName>
</protein>
<feature type="non-terminal residue" evidence="7">
    <location>
        <position position="344"/>
    </location>
</feature>
<evidence type="ECO:0000256" key="3">
    <source>
        <dbReference type="ARBA" id="ARBA00023128"/>
    </source>
</evidence>
<evidence type="ECO:0000313" key="8">
    <source>
        <dbReference type="Proteomes" id="UP001497623"/>
    </source>
</evidence>
<comment type="caution">
    <text evidence="7">The sequence shown here is derived from an EMBL/GenBank/DDBJ whole genome shotgun (WGS) entry which is preliminary data.</text>
</comment>
<dbReference type="NCBIfam" id="TIGR00090">
    <property type="entry name" value="rsfS_iojap_ybeB"/>
    <property type="match status" value="1"/>
</dbReference>
<name>A0AAV2RIL3_MEGNR</name>
<dbReference type="Pfam" id="PF02410">
    <property type="entry name" value="RsfS"/>
    <property type="match status" value="1"/>
</dbReference>
<evidence type="ECO:0000256" key="1">
    <source>
        <dbReference type="ARBA" id="ARBA00004173"/>
    </source>
</evidence>
<dbReference type="FunFam" id="3.30.460.10:FF:000018">
    <property type="entry name" value="Mitochondrial assembly of ribosomal large subunit 1"/>
    <property type="match status" value="1"/>
</dbReference>
<dbReference type="Proteomes" id="UP001497623">
    <property type="component" value="Unassembled WGS sequence"/>
</dbReference>
<dbReference type="EMBL" id="CAXKWB010022999">
    <property type="protein sequence ID" value="CAL4124788.1"/>
    <property type="molecule type" value="Genomic_DNA"/>
</dbReference>
<gene>
    <name evidence="7" type="ORF">MNOR_LOCUS24766</name>
</gene>
<reference evidence="7 8" key="1">
    <citation type="submission" date="2024-05" db="EMBL/GenBank/DDBJ databases">
        <authorList>
            <person name="Wallberg A."/>
        </authorList>
    </citation>
    <scope>NUCLEOTIDE SEQUENCE [LARGE SCALE GENOMIC DNA]</scope>
</reference>
<dbReference type="PANTHER" id="PTHR21043">
    <property type="entry name" value="IOJAP SUPERFAMILY ORTHOLOG"/>
    <property type="match status" value="1"/>
</dbReference>
<accession>A0AAV2RIL3</accession>
<dbReference type="HAMAP" id="MF_01477">
    <property type="entry name" value="Iojap_RsfS"/>
    <property type="match status" value="1"/>
</dbReference>
<keyword evidence="8" id="KW-1185">Reference proteome</keyword>
<comment type="function">
    <text evidence="4">Required for normal mitochondrial ribosome function and mitochondrial translation. May play a role in ribosome biogenesis by preventing premature association of the 28S and 39S ribosomal subunits. Interacts with mitochondrial ribosomal protein uL14m (MRPL14), probably blocking formation of intersubunit bridge B8, preventing association of the 28S and 39S ribosomal subunits. Addition to isolated mitochondrial ribosomal subunits partially inhibits translation, probably by interfering with the association of the 28S and 39S ribosomal subunits and the formation of functional ribosomes. May also participate in the assembly and/or regulation of the stability of the large subunit of the mitochondrial ribosome. May function as a ribosomal silencing factor.</text>
</comment>
<dbReference type="GO" id="GO:0043023">
    <property type="term" value="F:ribosomal large subunit binding"/>
    <property type="evidence" value="ECO:0007669"/>
    <property type="project" value="TreeGrafter"/>
</dbReference>
<comment type="subcellular location">
    <subcellularLocation>
        <location evidence="1">Mitochondrion</location>
    </subcellularLocation>
</comment>
<evidence type="ECO:0000313" key="7">
    <source>
        <dbReference type="EMBL" id="CAL4124788.1"/>
    </source>
</evidence>
<dbReference type="InterPro" id="IPR043519">
    <property type="entry name" value="NT_sf"/>
</dbReference>
<keyword evidence="3" id="KW-0496">Mitochondrion</keyword>